<dbReference type="EMBL" id="CP038026">
    <property type="protein sequence ID" value="QBQ38406.1"/>
    <property type="molecule type" value="Genomic_DNA"/>
</dbReference>
<keyword evidence="2" id="KW-0560">Oxidoreductase</keyword>
<protein>
    <submittedName>
        <fullName evidence="5 6">Oxidoreductase</fullName>
    </submittedName>
</protein>
<dbReference type="OrthoDB" id="9810734at2"/>
<dbReference type="EMBL" id="BMWW01000002">
    <property type="protein sequence ID" value="GGY81840.1"/>
    <property type="molecule type" value="Genomic_DNA"/>
</dbReference>
<comment type="similarity">
    <text evidence="1 3">Belongs to the short-chain dehydrogenases/reductases (SDR) family.</text>
</comment>
<dbReference type="PANTHER" id="PTHR44196:SF1">
    <property type="entry name" value="DEHYDROGENASE_REDUCTASE SDR FAMILY MEMBER 7B"/>
    <property type="match status" value="1"/>
</dbReference>
<dbReference type="InterPro" id="IPR036291">
    <property type="entry name" value="NAD(P)-bd_dom_sf"/>
</dbReference>
<dbReference type="RefSeq" id="WP_134387107.1">
    <property type="nucleotide sequence ID" value="NZ_BMWW01000002.1"/>
</dbReference>
<evidence type="ECO:0000313" key="7">
    <source>
        <dbReference type="Proteomes" id="UP000294359"/>
    </source>
</evidence>
<name>A0A4P7BHS9_9BURK</name>
<evidence type="ECO:0000313" key="5">
    <source>
        <dbReference type="EMBL" id="GGY81840.1"/>
    </source>
</evidence>
<accession>A0A4P7BHS9</accession>
<dbReference type="PRINTS" id="PR00080">
    <property type="entry name" value="SDRFAMILY"/>
</dbReference>
<dbReference type="PROSITE" id="PS00061">
    <property type="entry name" value="ADH_SHORT"/>
    <property type="match status" value="1"/>
</dbReference>
<gene>
    <name evidence="6" type="ORF">E1742_21180</name>
    <name evidence="5" type="ORF">GCM10007388_13350</name>
</gene>
<dbReference type="PANTHER" id="PTHR44196">
    <property type="entry name" value="DEHYDROGENASE/REDUCTASE SDR FAMILY MEMBER 7B"/>
    <property type="match status" value="1"/>
</dbReference>
<dbReference type="Gene3D" id="3.40.50.720">
    <property type="entry name" value="NAD(P)-binding Rossmann-like Domain"/>
    <property type="match status" value="1"/>
</dbReference>
<feature type="domain" description="Ketoreductase" evidence="4">
    <location>
        <begin position="4"/>
        <end position="176"/>
    </location>
</feature>
<keyword evidence="7" id="KW-1185">Reference proteome</keyword>
<sequence length="249" mass="26379">MKERTILISGGTAGLGLELARLLAQDNCVIVFGRTPVAAAPGQAFEQFSADVADLESLLRLRETLAQRQVVVDVLINNAGVFDSGDVFKPAAQAAGAKIIATNITGPLNLLRVFGDDLARSRHPAIVNMSSVLAYAPAGFCPVYSGSKAFLSAFSKGLRAAGSGRGLRVVEVVLPMLDTSMTSAIRIAGLNKLAPRAAAEQIVRELATNATQIRIGEAGIVMKLLRLIPARIQARFDAISQQYLKDQPL</sequence>
<dbReference type="InterPro" id="IPR002347">
    <property type="entry name" value="SDR_fam"/>
</dbReference>
<dbReference type="SMART" id="SM00822">
    <property type="entry name" value="PKS_KR"/>
    <property type="match status" value="1"/>
</dbReference>
<dbReference type="InterPro" id="IPR020904">
    <property type="entry name" value="Sc_DH/Rdtase_CS"/>
</dbReference>
<reference evidence="5" key="3">
    <citation type="submission" date="2022-12" db="EMBL/GenBank/DDBJ databases">
        <authorList>
            <person name="Sun Q."/>
            <person name="Kim S."/>
        </authorList>
    </citation>
    <scope>NUCLEOTIDE SEQUENCE</scope>
    <source>
        <strain evidence="5">KCTC 12344</strain>
    </source>
</reference>
<dbReference type="GO" id="GO:0016491">
    <property type="term" value="F:oxidoreductase activity"/>
    <property type="evidence" value="ECO:0007669"/>
    <property type="project" value="UniProtKB-KW"/>
</dbReference>
<dbReference type="GO" id="GO:0016020">
    <property type="term" value="C:membrane"/>
    <property type="evidence" value="ECO:0007669"/>
    <property type="project" value="TreeGrafter"/>
</dbReference>
<dbReference type="InterPro" id="IPR057326">
    <property type="entry name" value="KR_dom"/>
</dbReference>
<organism evidence="5 8">
    <name type="scientific">Pseudoduganella plicata</name>
    <dbReference type="NCBI Taxonomy" id="321984"/>
    <lineage>
        <taxon>Bacteria</taxon>
        <taxon>Pseudomonadati</taxon>
        <taxon>Pseudomonadota</taxon>
        <taxon>Betaproteobacteria</taxon>
        <taxon>Burkholderiales</taxon>
        <taxon>Oxalobacteraceae</taxon>
        <taxon>Telluria group</taxon>
        <taxon>Pseudoduganella</taxon>
    </lineage>
</organism>
<evidence type="ECO:0000313" key="6">
    <source>
        <dbReference type="EMBL" id="QBQ38406.1"/>
    </source>
</evidence>
<reference evidence="5" key="1">
    <citation type="journal article" date="2014" name="Int. J. Syst. Evol. Microbiol.">
        <title>Complete genome sequence of Corynebacterium casei LMG S-19264T (=DSM 44701T), isolated from a smear-ripened cheese.</title>
        <authorList>
            <consortium name="US DOE Joint Genome Institute (JGI-PGF)"/>
            <person name="Walter F."/>
            <person name="Albersmeier A."/>
            <person name="Kalinowski J."/>
            <person name="Ruckert C."/>
        </authorList>
    </citation>
    <scope>NUCLEOTIDE SEQUENCE</scope>
    <source>
        <strain evidence="5">KCTC 12344</strain>
    </source>
</reference>
<proteinExistence type="inferred from homology"/>
<evidence type="ECO:0000256" key="1">
    <source>
        <dbReference type="ARBA" id="ARBA00006484"/>
    </source>
</evidence>
<evidence type="ECO:0000259" key="4">
    <source>
        <dbReference type="SMART" id="SM00822"/>
    </source>
</evidence>
<dbReference type="SUPFAM" id="SSF51735">
    <property type="entry name" value="NAD(P)-binding Rossmann-fold domains"/>
    <property type="match status" value="1"/>
</dbReference>
<dbReference type="Proteomes" id="UP000294359">
    <property type="component" value="Chromosome"/>
</dbReference>
<dbReference type="PRINTS" id="PR00081">
    <property type="entry name" value="GDHRDH"/>
</dbReference>
<dbReference type="Pfam" id="PF00106">
    <property type="entry name" value="adh_short"/>
    <property type="match status" value="1"/>
</dbReference>
<evidence type="ECO:0000256" key="3">
    <source>
        <dbReference type="RuleBase" id="RU000363"/>
    </source>
</evidence>
<reference evidence="6 7" key="2">
    <citation type="submission" date="2019-03" db="EMBL/GenBank/DDBJ databases">
        <title>Draft Genome Sequences of Six Type Strains of the Genus Massilia.</title>
        <authorList>
            <person name="Miess H."/>
            <person name="Frediansyhah A."/>
            <person name="Gross H."/>
        </authorList>
    </citation>
    <scope>NUCLEOTIDE SEQUENCE [LARGE SCALE GENOMIC DNA]</scope>
    <source>
        <strain evidence="6 7">DSM 17505</strain>
    </source>
</reference>
<dbReference type="Proteomes" id="UP000619512">
    <property type="component" value="Unassembled WGS sequence"/>
</dbReference>
<dbReference type="AlphaFoldDB" id="A0A4P7BHS9"/>
<evidence type="ECO:0000313" key="8">
    <source>
        <dbReference type="Proteomes" id="UP000619512"/>
    </source>
</evidence>
<evidence type="ECO:0000256" key="2">
    <source>
        <dbReference type="ARBA" id="ARBA00023002"/>
    </source>
</evidence>